<sequence>MRSKENKSDTDFPPKPPSKKLIHKIISGFCEDTLPSKLLESGCTVCGQLTKLLDMLKQSDTSSNLEEIYEE</sequence>
<dbReference type="Proteomes" id="UP000001194">
    <property type="component" value="Unassembled WGS sequence"/>
</dbReference>
<dbReference type="HOGENOM" id="CLU_210659_0_0_1"/>
<gene>
    <name evidence="1" type="ORF">LACBIDRAFT_312115</name>
</gene>
<dbReference type="AlphaFoldDB" id="B0CZ42"/>
<keyword evidence="2" id="KW-1185">Reference proteome</keyword>
<organism evidence="2">
    <name type="scientific">Laccaria bicolor (strain S238N-H82 / ATCC MYA-4686)</name>
    <name type="common">Bicoloured deceiver</name>
    <name type="synonym">Laccaria laccata var. bicolor</name>
    <dbReference type="NCBI Taxonomy" id="486041"/>
    <lineage>
        <taxon>Eukaryota</taxon>
        <taxon>Fungi</taxon>
        <taxon>Dikarya</taxon>
        <taxon>Basidiomycota</taxon>
        <taxon>Agaricomycotina</taxon>
        <taxon>Agaricomycetes</taxon>
        <taxon>Agaricomycetidae</taxon>
        <taxon>Agaricales</taxon>
        <taxon>Agaricineae</taxon>
        <taxon>Hydnangiaceae</taxon>
        <taxon>Laccaria</taxon>
    </lineage>
</organism>
<dbReference type="EMBL" id="DS547094">
    <property type="protein sequence ID" value="EDR12998.1"/>
    <property type="molecule type" value="Genomic_DNA"/>
</dbReference>
<accession>B0CZ42</accession>
<dbReference type="KEGG" id="lbc:LACBIDRAFT_312115"/>
<reference evidence="1 2" key="1">
    <citation type="journal article" date="2008" name="Nature">
        <title>The genome of Laccaria bicolor provides insights into mycorrhizal symbiosis.</title>
        <authorList>
            <person name="Martin F."/>
            <person name="Aerts A."/>
            <person name="Ahren D."/>
            <person name="Brun A."/>
            <person name="Danchin E.G.J."/>
            <person name="Duchaussoy F."/>
            <person name="Gibon J."/>
            <person name="Kohler A."/>
            <person name="Lindquist E."/>
            <person name="Pereda V."/>
            <person name="Salamov A."/>
            <person name="Shapiro H.J."/>
            <person name="Wuyts J."/>
            <person name="Blaudez D."/>
            <person name="Buee M."/>
            <person name="Brokstein P."/>
            <person name="Canbaeck B."/>
            <person name="Cohen D."/>
            <person name="Courty P.E."/>
            <person name="Coutinho P.M."/>
            <person name="Delaruelle C."/>
            <person name="Detter J.C."/>
            <person name="Deveau A."/>
            <person name="DiFazio S."/>
            <person name="Duplessis S."/>
            <person name="Fraissinet-Tachet L."/>
            <person name="Lucic E."/>
            <person name="Frey-Klett P."/>
            <person name="Fourrey C."/>
            <person name="Feussner I."/>
            <person name="Gay G."/>
            <person name="Grimwood J."/>
            <person name="Hoegger P.J."/>
            <person name="Jain P."/>
            <person name="Kilaru S."/>
            <person name="Labbe J."/>
            <person name="Lin Y.C."/>
            <person name="Legue V."/>
            <person name="Le Tacon F."/>
            <person name="Marmeisse R."/>
            <person name="Melayah D."/>
            <person name="Montanini B."/>
            <person name="Muratet M."/>
            <person name="Nehls U."/>
            <person name="Niculita-Hirzel H."/>
            <person name="Oudot-Le Secq M.P."/>
            <person name="Peter M."/>
            <person name="Quesneville H."/>
            <person name="Rajashekar B."/>
            <person name="Reich M."/>
            <person name="Rouhier N."/>
            <person name="Schmutz J."/>
            <person name="Yin T."/>
            <person name="Chalot M."/>
            <person name="Henrissat B."/>
            <person name="Kuees U."/>
            <person name="Lucas S."/>
            <person name="Van de Peer Y."/>
            <person name="Podila G.K."/>
            <person name="Polle A."/>
            <person name="Pukkila P.J."/>
            <person name="Richardson P.M."/>
            <person name="Rouze P."/>
            <person name="Sanders I.R."/>
            <person name="Stajich J.E."/>
            <person name="Tunlid A."/>
            <person name="Tuskan G."/>
            <person name="Grigoriev I.V."/>
        </authorList>
    </citation>
    <scope>NUCLEOTIDE SEQUENCE [LARGE SCALE GENOMIC DNA]</scope>
    <source>
        <strain evidence="2">S238N-H82 / ATCC MYA-4686</strain>
    </source>
</reference>
<evidence type="ECO:0000313" key="2">
    <source>
        <dbReference type="Proteomes" id="UP000001194"/>
    </source>
</evidence>
<dbReference type="RefSeq" id="XP_001877262.1">
    <property type="nucleotide sequence ID" value="XM_001877227.1"/>
</dbReference>
<name>B0CZ42_LACBS</name>
<proteinExistence type="predicted"/>
<protein>
    <submittedName>
        <fullName evidence="1">Predicted protein</fullName>
    </submittedName>
</protein>
<dbReference type="OrthoDB" id="3051956at2759"/>
<dbReference type="GeneID" id="6072371"/>
<dbReference type="InParanoid" id="B0CZ42"/>
<evidence type="ECO:0000313" key="1">
    <source>
        <dbReference type="EMBL" id="EDR12998.1"/>
    </source>
</evidence>